<dbReference type="AlphaFoldDB" id="A0A482EAY4"/>
<dbReference type="InterPro" id="IPR010896">
    <property type="entry name" value="NUMOD1"/>
</dbReference>
<feature type="domain" description="Nuclease-associated modular DNA-binding 1" evidence="2">
    <location>
        <begin position="52"/>
        <end position="83"/>
    </location>
</feature>
<reference evidence="4" key="1">
    <citation type="journal article" date="2019" name="Mitochondrial DNA Part B Resour">
        <title>The complete mitochondrial genomes of the nematode-trapping fungus Arthrobotrys musiformis.</title>
        <authorList>
            <person name="Zhang Y.-Q."/>
            <person name="Yu Z.-F."/>
        </authorList>
    </citation>
    <scope>NUCLEOTIDE SEQUENCE</scope>
    <source>
        <strain evidence="4">YMF1.03721</strain>
    </source>
</reference>
<dbReference type="SMART" id="SM00497">
    <property type="entry name" value="IENR1"/>
    <property type="match status" value="1"/>
</dbReference>
<accession>A0A482EAY4</accession>
<keyword evidence="4" id="KW-0496">Mitochondrion</keyword>
<dbReference type="RefSeq" id="YP_009574362.1">
    <property type="nucleotide sequence ID" value="NC_041444.1"/>
</dbReference>
<dbReference type="EMBL" id="MK633966">
    <property type="protein sequence ID" value="QBM31478.1"/>
    <property type="molecule type" value="Genomic_DNA"/>
</dbReference>
<reference evidence="4" key="2">
    <citation type="submission" date="2019-02" db="EMBL/GenBank/DDBJ databases">
        <authorList>
            <person name="Zhang Y."/>
        </authorList>
    </citation>
    <scope>NUCLEOTIDE SEQUENCE</scope>
    <source>
        <strain evidence="4">YMF1.03721</strain>
    </source>
</reference>
<evidence type="ECO:0000313" key="4">
    <source>
        <dbReference type="EMBL" id="QBM31630.1"/>
    </source>
</evidence>
<dbReference type="InterPro" id="IPR003647">
    <property type="entry name" value="Intron_nuc_1_rpt"/>
</dbReference>
<dbReference type="GeneID" id="39697722"/>
<evidence type="ECO:0000313" key="3">
    <source>
        <dbReference type="EMBL" id="QBM31478.1"/>
    </source>
</evidence>
<feature type="region of interest" description="Disordered" evidence="1">
    <location>
        <begin position="1"/>
        <end position="25"/>
    </location>
</feature>
<proteinExistence type="predicted"/>
<geneLocation type="mitochondrion" evidence="4"/>
<dbReference type="SUPFAM" id="SSF64496">
    <property type="entry name" value="DNA-binding domain of intron-encoded endonucleases"/>
    <property type="match status" value="1"/>
</dbReference>
<evidence type="ECO:0000259" key="2">
    <source>
        <dbReference type="Pfam" id="PF07453"/>
    </source>
</evidence>
<dbReference type="EMBL" id="MK547645">
    <property type="protein sequence ID" value="QBM31630.1"/>
    <property type="molecule type" value="Genomic_DNA"/>
</dbReference>
<gene>
    <name evidence="4" type="primary">orf103</name>
</gene>
<protein>
    <recommendedName>
        <fullName evidence="2">Nuclease-associated modular DNA-binding 1 domain-containing protein</fullName>
    </recommendedName>
</protein>
<reference evidence="3" key="3">
    <citation type="submission" date="2019-03" db="EMBL/GenBank/DDBJ databases">
        <authorList>
            <person name="Zhang Y.Q."/>
        </authorList>
    </citation>
    <scope>NUCLEOTIDE SEQUENCE</scope>
    <source>
        <strain evidence="3">YMF1.01900</strain>
    </source>
</reference>
<evidence type="ECO:0000256" key="1">
    <source>
        <dbReference type="SAM" id="MobiDB-lite"/>
    </source>
</evidence>
<feature type="compositionally biased region" description="Basic and acidic residues" evidence="1">
    <location>
        <begin position="11"/>
        <end position="23"/>
    </location>
</feature>
<name>A0A482EAY4_9PEZI</name>
<organism evidence="4">
    <name type="scientific">Arthrobotrys musiformis</name>
    <dbReference type="NCBI Taxonomy" id="47236"/>
    <lineage>
        <taxon>Eukaryota</taxon>
        <taxon>Fungi</taxon>
        <taxon>Dikarya</taxon>
        <taxon>Ascomycota</taxon>
        <taxon>Pezizomycotina</taxon>
        <taxon>Orbiliomycetes</taxon>
        <taxon>Orbiliales</taxon>
        <taxon>Orbiliaceae</taxon>
        <taxon>Arthrobotrys</taxon>
    </lineage>
</organism>
<sequence length="103" mass="11848">MRGTRGTYEISPERRAELSESRSKFNAKPFKPEHLEKLRDHISKINAKRAIAVEVTDIESGKVVKYESIRQAARELGTTRERLNTLIKNDKLFQGKYKLSISS</sequence>
<dbReference type="Pfam" id="PF07453">
    <property type="entry name" value="NUMOD1"/>
    <property type="match status" value="1"/>
</dbReference>